<keyword evidence="3" id="KW-1185">Reference proteome</keyword>
<name>A0ABS9X1Q7_9GAMM</name>
<evidence type="ECO:0000256" key="1">
    <source>
        <dbReference type="SAM" id="Phobius"/>
    </source>
</evidence>
<protein>
    <submittedName>
        <fullName evidence="2">PepSY domain-containing protein</fullName>
    </submittedName>
</protein>
<organism evidence="2 3">
    <name type="scientific">Colwellia maritima</name>
    <dbReference type="NCBI Taxonomy" id="2912588"/>
    <lineage>
        <taxon>Bacteria</taxon>
        <taxon>Pseudomonadati</taxon>
        <taxon>Pseudomonadota</taxon>
        <taxon>Gammaproteobacteria</taxon>
        <taxon>Alteromonadales</taxon>
        <taxon>Colwelliaceae</taxon>
        <taxon>Colwellia</taxon>
    </lineage>
</organism>
<evidence type="ECO:0000313" key="3">
    <source>
        <dbReference type="Proteomes" id="UP001139646"/>
    </source>
</evidence>
<dbReference type="EMBL" id="JAKKSL010000002">
    <property type="protein sequence ID" value="MCI2284180.1"/>
    <property type="molecule type" value="Genomic_DNA"/>
</dbReference>
<keyword evidence="1" id="KW-0812">Transmembrane</keyword>
<sequence length="200" mass="22843">MSSRKIHRRIGLILILPMLGWALTGIVFFIKPGYSEAYEQLVLKTYPVETQLTIVPENKWEKVTLIKTILGHHLLVSTGNKLEHLDPTTFEEKSFPSSSQFKRLVADAISGKNERYGDIVSINDNHVQTSTGVEIELDWLNLKLRQKGDDTKLINLLYKIHYLQWTPFKGVNQLLGIIGLLLLISLTVFGLTLYVKNREK</sequence>
<keyword evidence="1" id="KW-0472">Membrane</keyword>
<gene>
    <name evidence="2" type="ORF">L3081_13315</name>
</gene>
<reference evidence="2" key="1">
    <citation type="submission" date="2022-01" db="EMBL/GenBank/DDBJ databases">
        <title>Colwellia maritima, isolated from seawater.</title>
        <authorList>
            <person name="Kristyanto S."/>
            <person name="Jung J."/>
            <person name="Jeon C.O."/>
        </authorList>
    </citation>
    <scope>NUCLEOTIDE SEQUENCE</scope>
    <source>
        <strain evidence="2">MSW7</strain>
    </source>
</reference>
<comment type="caution">
    <text evidence="2">The sequence shown here is derived from an EMBL/GenBank/DDBJ whole genome shotgun (WGS) entry which is preliminary data.</text>
</comment>
<dbReference type="RefSeq" id="WP_242286633.1">
    <property type="nucleotide sequence ID" value="NZ_JAKKSL010000002.1"/>
</dbReference>
<keyword evidence="1" id="KW-1133">Transmembrane helix</keyword>
<proteinExistence type="predicted"/>
<dbReference type="Pfam" id="PF03929">
    <property type="entry name" value="PepSY_TM"/>
    <property type="match status" value="1"/>
</dbReference>
<dbReference type="Proteomes" id="UP001139646">
    <property type="component" value="Unassembled WGS sequence"/>
</dbReference>
<evidence type="ECO:0000313" key="2">
    <source>
        <dbReference type="EMBL" id="MCI2284180.1"/>
    </source>
</evidence>
<feature type="transmembrane region" description="Helical" evidence="1">
    <location>
        <begin position="174"/>
        <end position="195"/>
    </location>
</feature>
<dbReference type="InterPro" id="IPR005625">
    <property type="entry name" value="PepSY-ass_TM"/>
</dbReference>
<feature type="transmembrane region" description="Helical" evidence="1">
    <location>
        <begin position="12"/>
        <end position="30"/>
    </location>
</feature>
<accession>A0ABS9X1Q7</accession>